<name>A0A1S8WMA5_OPIVI</name>
<reference evidence="7 8" key="1">
    <citation type="submission" date="2015-03" db="EMBL/GenBank/DDBJ databases">
        <title>Draft genome of the nematode, Opisthorchis viverrini.</title>
        <authorList>
            <person name="Mitreva M."/>
        </authorList>
    </citation>
    <scope>NUCLEOTIDE SEQUENCE [LARGE SCALE GENOMIC DNA]</scope>
    <source>
        <strain evidence="7">Khon Kaen</strain>
    </source>
</reference>
<keyword evidence="3" id="KW-0067">ATP-binding</keyword>
<dbReference type="PROSITE" id="PS50067">
    <property type="entry name" value="KINESIN_MOTOR_2"/>
    <property type="match status" value="1"/>
</dbReference>
<dbReference type="InterPro" id="IPR027417">
    <property type="entry name" value="P-loop_NTPase"/>
</dbReference>
<evidence type="ECO:0000313" key="7">
    <source>
        <dbReference type="EMBL" id="OON15569.1"/>
    </source>
</evidence>
<evidence type="ECO:0000256" key="1">
    <source>
        <dbReference type="ARBA" id="ARBA00004245"/>
    </source>
</evidence>
<evidence type="ECO:0000256" key="4">
    <source>
        <dbReference type="ARBA" id="ARBA00023212"/>
    </source>
</evidence>
<comment type="subcellular location">
    <subcellularLocation>
        <location evidence="1">Cytoplasm</location>
        <location evidence="1">Cytoskeleton</location>
    </subcellularLocation>
</comment>
<gene>
    <name evidence="7" type="ORF">X801_08626</name>
</gene>
<dbReference type="EMBL" id="KV903588">
    <property type="protein sequence ID" value="OON15569.1"/>
    <property type="molecule type" value="Genomic_DNA"/>
</dbReference>
<dbReference type="InterPro" id="IPR036961">
    <property type="entry name" value="Kinesin_motor_dom_sf"/>
</dbReference>
<evidence type="ECO:0000313" key="8">
    <source>
        <dbReference type="Proteomes" id="UP000243686"/>
    </source>
</evidence>
<dbReference type="GO" id="GO:0005524">
    <property type="term" value="F:ATP binding"/>
    <property type="evidence" value="ECO:0007669"/>
    <property type="project" value="UniProtKB-KW"/>
</dbReference>
<proteinExistence type="inferred from homology"/>
<dbReference type="SMART" id="SM00129">
    <property type="entry name" value="KISc"/>
    <property type="match status" value="1"/>
</dbReference>
<evidence type="ECO:0000256" key="2">
    <source>
        <dbReference type="ARBA" id="ARBA00022741"/>
    </source>
</evidence>
<dbReference type="PROSITE" id="PS00411">
    <property type="entry name" value="KINESIN_MOTOR_1"/>
    <property type="match status" value="1"/>
</dbReference>
<dbReference type="SUPFAM" id="SSF52540">
    <property type="entry name" value="P-loop containing nucleoside triphosphate hydrolases"/>
    <property type="match status" value="1"/>
</dbReference>
<dbReference type="GO" id="GO:0008017">
    <property type="term" value="F:microtubule binding"/>
    <property type="evidence" value="ECO:0007669"/>
    <property type="project" value="InterPro"/>
</dbReference>
<dbReference type="InterPro" id="IPR019821">
    <property type="entry name" value="Kinesin_motor_CS"/>
</dbReference>
<dbReference type="InterPro" id="IPR027640">
    <property type="entry name" value="Kinesin-like_fam"/>
</dbReference>
<evidence type="ECO:0000256" key="5">
    <source>
        <dbReference type="PROSITE-ProRule" id="PRU00283"/>
    </source>
</evidence>
<evidence type="ECO:0000256" key="3">
    <source>
        <dbReference type="ARBA" id="ARBA00022840"/>
    </source>
</evidence>
<dbReference type="GO" id="GO:0003777">
    <property type="term" value="F:microtubule motor activity"/>
    <property type="evidence" value="ECO:0007669"/>
    <property type="project" value="InterPro"/>
</dbReference>
<protein>
    <submittedName>
        <fullName evidence="7">Kinesin motor domain protein</fullName>
    </submittedName>
</protein>
<dbReference type="Gene3D" id="3.40.850.10">
    <property type="entry name" value="Kinesin motor domain"/>
    <property type="match status" value="1"/>
</dbReference>
<sequence length="177" mass="19427">MNVVELIHLFMKVTRFSQHNSVDSQPLLSPSVFHGLKHKQMSILEIYNENVVDLLSPANSCEPVEIRHSNQSVSIVGATWVPVKDEVDMHNAISMGQRGRHVAETKLNSSSSRSHLIVSVCVVGTDRISGAVSRGQLTLCDLAGSERIEKSGVTSGERFQEATYINRSLSALAQTEE</sequence>
<keyword evidence="2" id="KW-0547">Nucleotide-binding</keyword>
<dbReference type="InterPro" id="IPR001752">
    <property type="entry name" value="Kinesin_motor_dom"/>
</dbReference>
<keyword evidence="4" id="KW-0206">Cytoskeleton</keyword>
<dbReference type="PRINTS" id="PR00380">
    <property type="entry name" value="KINESINHEAVY"/>
</dbReference>
<dbReference type="GO" id="GO:0007018">
    <property type="term" value="P:microtubule-based movement"/>
    <property type="evidence" value="ECO:0007669"/>
    <property type="project" value="InterPro"/>
</dbReference>
<dbReference type="GO" id="GO:0015630">
    <property type="term" value="C:microtubule cytoskeleton"/>
    <property type="evidence" value="ECO:0007669"/>
    <property type="project" value="TreeGrafter"/>
</dbReference>
<keyword evidence="4" id="KW-0963">Cytoplasm</keyword>
<comment type="similarity">
    <text evidence="5">Belongs to the TRAFAC class myosin-kinesin ATPase superfamily. Kinesin family.</text>
</comment>
<dbReference type="PANTHER" id="PTHR47972:SF65">
    <property type="entry name" value="KINESIN-LIKE PROTEIN"/>
    <property type="match status" value="1"/>
</dbReference>
<dbReference type="PANTHER" id="PTHR47972">
    <property type="entry name" value="KINESIN-LIKE PROTEIN KLP-3"/>
    <property type="match status" value="1"/>
</dbReference>
<organism evidence="7 8">
    <name type="scientific">Opisthorchis viverrini</name>
    <name type="common">Southeast Asian liver fluke</name>
    <dbReference type="NCBI Taxonomy" id="6198"/>
    <lineage>
        <taxon>Eukaryota</taxon>
        <taxon>Metazoa</taxon>
        <taxon>Spiralia</taxon>
        <taxon>Lophotrochozoa</taxon>
        <taxon>Platyhelminthes</taxon>
        <taxon>Trematoda</taxon>
        <taxon>Digenea</taxon>
        <taxon>Opisthorchiida</taxon>
        <taxon>Opisthorchiata</taxon>
        <taxon>Opisthorchiidae</taxon>
        <taxon>Opisthorchis</taxon>
    </lineage>
</organism>
<feature type="domain" description="Kinesin motor" evidence="6">
    <location>
        <begin position="1"/>
        <end position="177"/>
    </location>
</feature>
<keyword evidence="8" id="KW-1185">Reference proteome</keyword>
<dbReference type="Proteomes" id="UP000243686">
    <property type="component" value="Unassembled WGS sequence"/>
</dbReference>
<comment type="caution">
    <text evidence="5">Lacks conserved residue(s) required for the propagation of feature annotation.</text>
</comment>
<accession>A0A1S8WMA5</accession>
<dbReference type="AlphaFoldDB" id="A0A1S8WMA5"/>
<evidence type="ECO:0000259" key="6">
    <source>
        <dbReference type="PROSITE" id="PS50067"/>
    </source>
</evidence>
<dbReference type="Pfam" id="PF00225">
    <property type="entry name" value="Kinesin"/>
    <property type="match status" value="1"/>
</dbReference>